<dbReference type="SMART" id="SM00339">
    <property type="entry name" value="FH"/>
    <property type="match status" value="1"/>
</dbReference>
<name>G0NZX1_CAEBE</name>
<dbReference type="PROSITE" id="PS50039">
    <property type="entry name" value="FORK_HEAD_3"/>
    <property type="match status" value="1"/>
</dbReference>
<dbReference type="GO" id="GO:0003700">
    <property type="term" value="F:DNA-binding transcription factor activity"/>
    <property type="evidence" value="ECO:0007669"/>
    <property type="project" value="InterPro"/>
</dbReference>
<dbReference type="FunCoup" id="G0NZX1">
    <property type="interactions" value="371"/>
</dbReference>
<proteinExistence type="predicted"/>
<evidence type="ECO:0000313" key="5">
    <source>
        <dbReference type="Proteomes" id="UP000008068"/>
    </source>
</evidence>
<dbReference type="OMA" id="RNIACIK"/>
<dbReference type="STRING" id="135651.G0NZX1"/>
<evidence type="ECO:0000313" key="4">
    <source>
        <dbReference type="EMBL" id="EGT41331.1"/>
    </source>
</evidence>
<keyword evidence="5" id="KW-1185">Reference proteome</keyword>
<organism evidence="5">
    <name type="scientific">Caenorhabditis brenneri</name>
    <name type="common">Nematode worm</name>
    <dbReference type="NCBI Taxonomy" id="135651"/>
    <lineage>
        <taxon>Eukaryota</taxon>
        <taxon>Metazoa</taxon>
        <taxon>Ecdysozoa</taxon>
        <taxon>Nematoda</taxon>
        <taxon>Chromadorea</taxon>
        <taxon>Rhabditida</taxon>
        <taxon>Rhabditina</taxon>
        <taxon>Rhabditomorpha</taxon>
        <taxon>Rhabditoidea</taxon>
        <taxon>Rhabditidae</taxon>
        <taxon>Peloderinae</taxon>
        <taxon>Caenorhabditis</taxon>
    </lineage>
</organism>
<dbReference type="InterPro" id="IPR001766">
    <property type="entry name" value="Fork_head_dom"/>
</dbReference>
<dbReference type="GO" id="GO:0043565">
    <property type="term" value="F:sequence-specific DNA binding"/>
    <property type="evidence" value="ECO:0007669"/>
    <property type="project" value="InterPro"/>
</dbReference>
<dbReference type="Gene3D" id="1.10.10.10">
    <property type="entry name" value="Winged helix-like DNA-binding domain superfamily/Winged helix DNA-binding domain"/>
    <property type="match status" value="1"/>
</dbReference>
<dbReference type="Proteomes" id="UP000008068">
    <property type="component" value="Unassembled WGS sequence"/>
</dbReference>
<dbReference type="Pfam" id="PF00250">
    <property type="entry name" value="Forkhead"/>
    <property type="match status" value="1"/>
</dbReference>
<dbReference type="SUPFAM" id="SSF46785">
    <property type="entry name" value="Winged helix' DNA-binding domain"/>
    <property type="match status" value="1"/>
</dbReference>
<dbReference type="InterPro" id="IPR036390">
    <property type="entry name" value="WH_DNA-bd_sf"/>
</dbReference>
<evidence type="ECO:0000256" key="2">
    <source>
        <dbReference type="PROSITE-ProRule" id="PRU00089"/>
    </source>
</evidence>
<accession>G0NZX1</accession>
<dbReference type="GO" id="GO:0005634">
    <property type="term" value="C:nucleus"/>
    <property type="evidence" value="ECO:0007669"/>
    <property type="project" value="UniProtKB-SubCell"/>
</dbReference>
<protein>
    <recommendedName>
        <fullName evidence="3">Fork-head domain-containing protein</fullName>
    </recommendedName>
</protein>
<feature type="DNA-binding region" description="Fork-head" evidence="2">
    <location>
        <begin position="118"/>
        <end position="191"/>
    </location>
</feature>
<dbReference type="InterPro" id="IPR036388">
    <property type="entry name" value="WH-like_DNA-bd_sf"/>
</dbReference>
<keyword evidence="1 2" id="KW-0238">DNA-binding</keyword>
<feature type="domain" description="Fork-head" evidence="3">
    <location>
        <begin position="118"/>
        <end position="191"/>
    </location>
</feature>
<evidence type="ECO:0000256" key="1">
    <source>
        <dbReference type="ARBA" id="ARBA00023125"/>
    </source>
</evidence>
<sequence>MASQSLDTFDSLFSLSKNINGKLNGSQEGAENVDWLDSFNSYCTPEDMQKAAILQGPRTHSLARFQNDPQYYYTTSNRNNIKTGISTKSRKRPLRNIACIKPWIATGESSNLPSHVLHPPFKYYFLGLMALLNSPRKEITVSEMVNFVRHHFPFYRYSRKLKQTLRTAVNGCKLFELSDRKEFNHQHLYSLKMEVDPWKLLDLSCLDHIKEDVRGKEFYSRMFSGELGLPRQLFYHIVGNRIPSLAGPENSALFYHLLGIKHIPEQSSHLFQVHWTTKESGIEPKFEEEYVNFTADYLSHPENLTSFGEALGSTGIQKKMIMEKTKMFLANIGRYFELQKNHKARGVASWATPNAIEVDKLLQG</sequence>
<dbReference type="AlphaFoldDB" id="G0NZX1"/>
<dbReference type="OrthoDB" id="5875547at2759"/>
<gene>
    <name evidence="4" type="ORF">CAEBREN_25312</name>
</gene>
<dbReference type="EMBL" id="GL379993">
    <property type="protein sequence ID" value="EGT41331.1"/>
    <property type="molecule type" value="Genomic_DNA"/>
</dbReference>
<comment type="subcellular location">
    <subcellularLocation>
        <location evidence="2">Nucleus</location>
    </subcellularLocation>
</comment>
<dbReference type="InParanoid" id="G0NZX1"/>
<dbReference type="eggNOG" id="KOG2294">
    <property type="taxonomic scope" value="Eukaryota"/>
</dbReference>
<keyword evidence="2" id="KW-0539">Nucleus</keyword>
<evidence type="ECO:0000259" key="3">
    <source>
        <dbReference type="PROSITE" id="PS50039"/>
    </source>
</evidence>
<dbReference type="HOGENOM" id="CLU_802239_0_0_1"/>
<reference evidence="5" key="1">
    <citation type="submission" date="2011-07" db="EMBL/GenBank/DDBJ databases">
        <authorList>
            <consortium name="Caenorhabditis brenneri Sequencing and Analysis Consortium"/>
            <person name="Wilson R.K."/>
        </authorList>
    </citation>
    <scope>NUCLEOTIDE SEQUENCE [LARGE SCALE GENOMIC DNA]</scope>
    <source>
        <strain evidence="5">PB2801</strain>
    </source>
</reference>